<dbReference type="EMBL" id="NAAD01000008">
    <property type="protein sequence ID" value="ORJ60476.1"/>
    <property type="molecule type" value="Genomic_DNA"/>
</dbReference>
<dbReference type="OrthoDB" id="9795599at2"/>
<proteinExistence type="inferred from homology"/>
<protein>
    <submittedName>
        <fullName evidence="2">Uncharacterized protein</fullName>
    </submittedName>
</protein>
<name>A0A1X0Y5Q0_9BACT</name>
<keyword evidence="3" id="KW-1185">Reference proteome</keyword>
<evidence type="ECO:0000256" key="1">
    <source>
        <dbReference type="ARBA" id="ARBA00010554"/>
    </source>
</evidence>
<dbReference type="InterPro" id="IPR011322">
    <property type="entry name" value="N-reg_PII-like_a/b"/>
</dbReference>
<dbReference type="Pfam" id="PF02641">
    <property type="entry name" value="DUF190"/>
    <property type="match status" value="1"/>
</dbReference>
<dbReference type="PANTHER" id="PTHR35983:SF1">
    <property type="entry name" value="UPF0166 PROTEIN TM_0021"/>
    <property type="match status" value="1"/>
</dbReference>
<comment type="similarity">
    <text evidence="1">Belongs to the UPF0166 family.</text>
</comment>
<dbReference type="InterPro" id="IPR015867">
    <property type="entry name" value="N-reg_PII/ATP_PRibTrfase_C"/>
</dbReference>
<reference evidence="2 3" key="1">
    <citation type="submission" date="2017-03" db="EMBL/GenBank/DDBJ databases">
        <title>Genome sequence of Geothermobacter sp. EPR-M, Deep-Sea Iron Reducer.</title>
        <authorList>
            <person name="Tully B."/>
            <person name="Savalia P."/>
            <person name="Abuyen K."/>
            <person name="Baughan C."/>
            <person name="Romero E."/>
            <person name="Ronkowski C."/>
            <person name="Torres B."/>
            <person name="Tremblay J."/>
            <person name="Trujillo A."/>
            <person name="Tyler M."/>
            <person name="Perez-Rodriguez I."/>
            <person name="Amend J."/>
        </authorList>
    </citation>
    <scope>NUCLEOTIDE SEQUENCE [LARGE SCALE GENOMIC DNA]</scope>
    <source>
        <strain evidence="2 3">EPR-M</strain>
    </source>
</reference>
<gene>
    <name evidence="2" type="ORF">B5V00_07895</name>
</gene>
<dbReference type="Proteomes" id="UP000193136">
    <property type="component" value="Unassembled WGS sequence"/>
</dbReference>
<sequence>MTRLDGELTLMRIFFGESDRWEKKPLYDALLALFRERGLAGATVIKCAAGYGGGSVLHTDKLLRFSSDLPVIVEVVDKQEKIDLLLPELDRMITGGMITLEKARVIRYF</sequence>
<dbReference type="AlphaFoldDB" id="A0A1X0Y5Q0"/>
<dbReference type="InterPro" id="IPR003793">
    <property type="entry name" value="UPF0166"/>
</dbReference>
<accession>A0A1X0Y5Q0</accession>
<evidence type="ECO:0000313" key="3">
    <source>
        <dbReference type="Proteomes" id="UP000193136"/>
    </source>
</evidence>
<organism evidence="2 3">
    <name type="scientific">Geothermobacter hydrogeniphilus</name>
    <dbReference type="NCBI Taxonomy" id="1969733"/>
    <lineage>
        <taxon>Bacteria</taxon>
        <taxon>Pseudomonadati</taxon>
        <taxon>Thermodesulfobacteriota</taxon>
        <taxon>Desulfuromonadia</taxon>
        <taxon>Desulfuromonadales</taxon>
        <taxon>Geothermobacteraceae</taxon>
        <taxon>Geothermobacter</taxon>
    </lineage>
</organism>
<dbReference type="PANTHER" id="PTHR35983">
    <property type="entry name" value="UPF0166 PROTEIN TM_0021"/>
    <property type="match status" value="1"/>
</dbReference>
<evidence type="ECO:0000313" key="2">
    <source>
        <dbReference type="EMBL" id="ORJ60476.1"/>
    </source>
</evidence>
<comment type="caution">
    <text evidence="2">The sequence shown here is derived from an EMBL/GenBank/DDBJ whole genome shotgun (WGS) entry which is preliminary data.</text>
</comment>
<dbReference type="Gene3D" id="3.30.70.120">
    <property type="match status" value="1"/>
</dbReference>
<dbReference type="RefSeq" id="WP_085010231.1">
    <property type="nucleotide sequence ID" value="NZ_NAAD01000008.1"/>
</dbReference>
<dbReference type="STRING" id="1969733.B5V00_07895"/>
<dbReference type="SUPFAM" id="SSF54913">
    <property type="entry name" value="GlnB-like"/>
    <property type="match status" value="1"/>
</dbReference>